<name>F9WPX4_TRYVY</name>
<reference evidence="3 4" key="1">
    <citation type="journal article" date="2012" name="Proc. Natl. Acad. Sci. U.S.A.">
        <title>Antigenic diversity is generated by distinct evolutionary mechanisms in African trypanosome species.</title>
        <authorList>
            <person name="Jackson A.P."/>
            <person name="Berry A."/>
            <person name="Aslett M."/>
            <person name="Allison H.C."/>
            <person name="Burton P."/>
            <person name="Vavrova-Anderson J."/>
            <person name="Brown R."/>
            <person name="Browne H."/>
            <person name="Corton N."/>
            <person name="Hauser H."/>
            <person name="Gamble J."/>
            <person name="Gilderthorp R."/>
            <person name="Marcello L."/>
            <person name="McQuillan J."/>
            <person name="Otto T.D."/>
            <person name="Quail M.A."/>
            <person name="Sanders M.J."/>
            <person name="van Tonder A."/>
            <person name="Ginger M.L."/>
            <person name="Field M.C."/>
            <person name="Barry J.D."/>
            <person name="Hertz-Fowler C."/>
            <person name="Berriman M."/>
        </authorList>
    </citation>
    <scope>NUCLEOTIDE SEQUENCE</scope>
    <source>
        <strain evidence="3 4">Y486</strain>
    </source>
</reference>
<dbReference type="AlphaFoldDB" id="F9WPX4"/>
<dbReference type="EMBL" id="CAEX01003798">
    <property type="protein sequence ID" value="CCD19601.1"/>
    <property type="molecule type" value="Genomic_DNA"/>
</dbReference>
<evidence type="ECO:0000256" key="2">
    <source>
        <dbReference type="SAM" id="SignalP"/>
    </source>
</evidence>
<evidence type="ECO:0000313" key="3">
    <source>
        <dbReference type="EMBL" id="CCD19601.1"/>
    </source>
</evidence>
<gene>
    <name evidence="3" type="ORF">TvY486_0023050</name>
</gene>
<evidence type="ECO:0000256" key="1">
    <source>
        <dbReference type="SAM" id="MobiDB-lite"/>
    </source>
</evidence>
<organism evidence="3 4">
    <name type="scientific">Trypanosoma vivax (strain Y486)</name>
    <dbReference type="NCBI Taxonomy" id="1055687"/>
    <lineage>
        <taxon>Eukaryota</taxon>
        <taxon>Discoba</taxon>
        <taxon>Euglenozoa</taxon>
        <taxon>Kinetoplastea</taxon>
        <taxon>Metakinetoplastina</taxon>
        <taxon>Trypanosomatida</taxon>
        <taxon>Trypanosomatidae</taxon>
        <taxon>Trypanosoma</taxon>
        <taxon>Duttonella</taxon>
    </lineage>
</organism>
<feature type="signal peptide" evidence="2">
    <location>
        <begin position="1"/>
        <end position="27"/>
    </location>
</feature>
<protein>
    <recommendedName>
        <fullName evidence="5">Trypanosome variant surface glycoprotein A-type N-terminal domain-containing protein</fullName>
    </recommendedName>
</protein>
<dbReference type="Proteomes" id="UP000009027">
    <property type="component" value="Unassembled WGS sequence"/>
</dbReference>
<feature type="chain" id="PRO_5003395254" description="Trypanosome variant surface glycoprotein A-type N-terminal domain-containing protein" evidence="2">
    <location>
        <begin position="28"/>
        <end position="463"/>
    </location>
</feature>
<proteinExistence type="predicted"/>
<keyword evidence="4" id="KW-1185">Reference proteome</keyword>
<keyword evidence="2" id="KW-0732">Signal</keyword>
<feature type="region of interest" description="Disordered" evidence="1">
    <location>
        <begin position="359"/>
        <end position="463"/>
    </location>
</feature>
<feature type="non-terminal residue" evidence="3">
    <location>
        <position position="463"/>
    </location>
</feature>
<evidence type="ECO:0008006" key="5">
    <source>
        <dbReference type="Google" id="ProtNLM"/>
    </source>
</evidence>
<evidence type="ECO:0000313" key="4">
    <source>
        <dbReference type="Proteomes" id="UP000009027"/>
    </source>
</evidence>
<sequence>MMGLGTAACFWGRLWLLLALCVARCGASREKAVTLAKAQAACGVSSALKGSAAWAERLTATLVERSIALRAKQETALATVKAVHATCASRECTGRTAEARKEAEKAAEFCADVEREARRLRDASRAITAKHRHMAGEIDGMIGTLATHNRGKSEQNGVACIGDGSAAAASGIKSTLAGYRQTQLKACFTANAEEMDTAKFEAQLKTHATALTLVDGSGDTNAIVADPGGAETYCAFFTGKDAKNAVLYSTGSADTDVAATWGGMWQIAKTGDGQNVKLHATGKDSNTLASWAAQEDIAETLKTLKEIAAAISATNKTHAAANCLRQLAQGTKTLKDVALREACSAFAFDAWLAKWTTREQSTQKSGAANKGAELPAPRADESDNEATPGARTETGRGFADGYKNARPRSRNSKRCCTASARDDAGTCARGRVTGQEWAVGNEHERKADAQAQGDTRMGPGRRK</sequence>
<dbReference type="VEuPathDB" id="TriTrypDB:TvY486_0023050"/>
<accession>F9WPX4</accession>